<keyword evidence="1" id="KW-0413">Isomerase</keyword>
<proteinExistence type="predicted"/>
<dbReference type="RefSeq" id="WP_171377193.1">
    <property type="nucleotide sequence ID" value="NZ_JABFCN010000031.1"/>
</dbReference>
<dbReference type="EMBL" id="JABFCN010000031">
    <property type="protein sequence ID" value="NNU38587.1"/>
    <property type="molecule type" value="Genomic_DNA"/>
</dbReference>
<sequence length="280" mass="29810">MSAPKYETIHVHREGACAWVTINNPPLNILDARLMTDINDFAGHAAKDDTLTVIVFQSADPDFFIIHGDMNFVKQPDALMSLQLGDAGTEGLNPMMRLHERLRALPQITIGKLAGYARGGGAEFLSALDMRFAARGIGGIAQMEALIGIIPGAGGTAYLPQLVGRARSLEITVGAELFDADLAERYGWINRALPPEELDAFVDGLAKAIASRARGVVRAAKQAIDASSKDLTQALQTNNELLGQTFSAPIATTLTLAALEAGAQTRDGEKTLEETLSALS</sequence>
<keyword evidence="2" id="KW-1185">Reference proteome</keyword>
<dbReference type="CDD" id="cd06558">
    <property type="entry name" value="crotonase-like"/>
    <property type="match status" value="1"/>
</dbReference>
<evidence type="ECO:0000313" key="1">
    <source>
        <dbReference type="EMBL" id="NNU38587.1"/>
    </source>
</evidence>
<gene>
    <name evidence="1" type="ORF">G9X64_19290</name>
</gene>
<name>A0A7Y3S815_9HYPH</name>
<evidence type="ECO:0000313" key="2">
    <source>
        <dbReference type="Proteomes" id="UP000519972"/>
    </source>
</evidence>
<dbReference type="Proteomes" id="UP000519972">
    <property type="component" value="Unassembled WGS sequence"/>
</dbReference>
<dbReference type="PANTHER" id="PTHR11941:SF54">
    <property type="entry name" value="ENOYL-COA HYDRATASE, MITOCHONDRIAL"/>
    <property type="match status" value="1"/>
</dbReference>
<dbReference type="Gene3D" id="3.90.226.10">
    <property type="entry name" value="2-enoyl-CoA Hydratase, Chain A, domain 1"/>
    <property type="match status" value="1"/>
</dbReference>
<dbReference type="GO" id="GO:0016853">
    <property type="term" value="F:isomerase activity"/>
    <property type="evidence" value="ECO:0007669"/>
    <property type="project" value="UniProtKB-KW"/>
</dbReference>
<dbReference type="PANTHER" id="PTHR11941">
    <property type="entry name" value="ENOYL-COA HYDRATASE-RELATED"/>
    <property type="match status" value="1"/>
</dbReference>
<dbReference type="Pfam" id="PF00378">
    <property type="entry name" value="ECH_1"/>
    <property type="match status" value="1"/>
</dbReference>
<dbReference type="AlphaFoldDB" id="A0A7Y3S815"/>
<organism evidence="1 2">
    <name type="scientific">Rhizobium sophorae</name>
    <dbReference type="NCBI Taxonomy" id="1535242"/>
    <lineage>
        <taxon>Bacteria</taxon>
        <taxon>Pseudomonadati</taxon>
        <taxon>Pseudomonadota</taxon>
        <taxon>Alphaproteobacteria</taxon>
        <taxon>Hyphomicrobiales</taxon>
        <taxon>Rhizobiaceae</taxon>
        <taxon>Rhizobium/Agrobacterium group</taxon>
        <taxon>Rhizobium</taxon>
    </lineage>
</organism>
<protein>
    <submittedName>
        <fullName evidence="1">Enoyl-CoA hydratase/isomerase family protein</fullName>
    </submittedName>
</protein>
<dbReference type="SUPFAM" id="SSF52096">
    <property type="entry name" value="ClpP/crotonase"/>
    <property type="match status" value="1"/>
</dbReference>
<dbReference type="InterPro" id="IPR029045">
    <property type="entry name" value="ClpP/crotonase-like_dom_sf"/>
</dbReference>
<accession>A0A7Y3S815</accession>
<reference evidence="1 2" key="1">
    <citation type="submission" date="2020-02" db="EMBL/GenBank/DDBJ databases">
        <authorList>
            <person name="Sun Q."/>
        </authorList>
    </citation>
    <scope>NUCLEOTIDE SEQUENCE [LARGE SCALE GENOMIC DNA]</scope>
    <source>
        <strain evidence="1 2">CCBAU 03386</strain>
    </source>
</reference>
<comment type="caution">
    <text evidence="1">The sequence shown here is derived from an EMBL/GenBank/DDBJ whole genome shotgun (WGS) entry which is preliminary data.</text>
</comment>
<dbReference type="InterPro" id="IPR001753">
    <property type="entry name" value="Enoyl-CoA_hydra/iso"/>
</dbReference>
<dbReference type="GO" id="GO:0006635">
    <property type="term" value="P:fatty acid beta-oxidation"/>
    <property type="evidence" value="ECO:0007669"/>
    <property type="project" value="TreeGrafter"/>
</dbReference>